<gene>
    <name evidence="2" type="ORF">N658DRAFT_527387</name>
</gene>
<organism evidence="2 3">
    <name type="scientific">Parathielavia hyrcaniae</name>
    <dbReference type="NCBI Taxonomy" id="113614"/>
    <lineage>
        <taxon>Eukaryota</taxon>
        <taxon>Fungi</taxon>
        <taxon>Dikarya</taxon>
        <taxon>Ascomycota</taxon>
        <taxon>Pezizomycotina</taxon>
        <taxon>Sordariomycetes</taxon>
        <taxon>Sordariomycetidae</taxon>
        <taxon>Sordariales</taxon>
        <taxon>Chaetomiaceae</taxon>
        <taxon>Parathielavia</taxon>
    </lineage>
</organism>
<dbReference type="EMBL" id="MU863689">
    <property type="protein sequence ID" value="KAK4096994.1"/>
    <property type="molecule type" value="Genomic_DNA"/>
</dbReference>
<evidence type="ECO:0000256" key="1">
    <source>
        <dbReference type="SAM" id="MobiDB-lite"/>
    </source>
</evidence>
<evidence type="ECO:0000313" key="2">
    <source>
        <dbReference type="EMBL" id="KAK4096994.1"/>
    </source>
</evidence>
<dbReference type="Proteomes" id="UP001305647">
    <property type="component" value="Unassembled WGS sequence"/>
</dbReference>
<accession>A0AAN6PUQ0</accession>
<proteinExistence type="predicted"/>
<keyword evidence="3" id="KW-1185">Reference proteome</keyword>
<protein>
    <submittedName>
        <fullName evidence="2">Uncharacterized protein</fullName>
    </submittedName>
</protein>
<comment type="caution">
    <text evidence="2">The sequence shown here is derived from an EMBL/GenBank/DDBJ whole genome shotgun (WGS) entry which is preliminary data.</text>
</comment>
<dbReference type="AlphaFoldDB" id="A0AAN6PUQ0"/>
<feature type="compositionally biased region" description="Basic and acidic residues" evidence="1">
    <location>
        <begin position="20"/>
        <end position="34"/>
    </location>
</feature>
<feature type="region of interest" description="Disordered" evidence="1">
    <location>
        <begin position="183"/>
        <end position="210"/>
    </location>
</feature>
<sequence length="266" mass="29700">MATQPLEGDEVPTQPTGGDGEVHMAGEGGAEGKNDPPASAEVPMLQIYRKINELFGNGKQDIFQMEFQARLLSQGNYEYVGSDTINAQQVKPPAVAEAEFRLADDMYDISNLVGGANGRKLSDQYREVLFSLVPTNVANRSENDKLLKADQERICAWLEEEVDNFDPPVTDMLDGLPTELKKRLKSAPPPKYEGGKEGLGALGKHDSSKSPKIPRIDLYQKLLDVYESERYRWVKFKNDNRPTDFSKQDHVEHMTVRSLLRDTGAT</sequence>
<evidence type="ECO:0000313" key="3">
    <source>
        <dbReference type="Proteomes" id="UP001305647"/>
    </source>
</evidence>
<reference evidence="2" key="2">
    <citation type="submission" date="2023-05" db="EMBL/GenBank/DDBJ databases">
        <authorList>
            <consortium name="Lawrence Berkeley National Laboratory"/>
            <person name="Steindorff A."/>
            <person name="Hensen N."/>
            <person name="Bonometti L."/>
            <person name="Westerberg I."/>
            <person name="Brannstrom I.O."/>
            <person name="Guillou S."/>
            <person name="Cros-Aarteil S."/>
            <person name="Calhoun S."/>
            <person name="Haridas S."/>
            <person name="Kuo A."/>
            <person name="Mondo S."/>
            <person name="Pangilinan J."/>
            <person name="Riley R."/>
            <person name="Labutti K."/>
            <person name="Andreopoulos B."/>
            <person name="Lipzen A."/>
            <person name="Chen C."/>
            <person name="Yanf M."/>
            <person name="Daum C."/>
            <person name="Ng V."/>
            <person name="Clum A."/>
            <person name="Ohm R."/>
            <person name="Martin F."/>
            <person name="Silar P."/>
            <person name="Natvig D."/>
            <person name="Lalanne C."/>
            <person name="Gautier V."/>
            <person name="Ament-Velasquez S.L."/>
            <person name="Kruys A."/>
            <person name="Hutchinson M.I."/>
            <person name="Powell A.J."/>
            <person name="Barry K."/>
            <person name="Miller A.N."/>
            <person name="Grigoriev I.V."/>
            <person name="Debuchy R."/>
            <person name="Gladieux P."/>
            <person name="Thoren M.H."/>
            <person name="Johannesson H."/>
        </authorList>
    </citation>
    <scope>NUCLEOTIDE SEQUENCE</scope>
    <source>
        <strain evidence="2">CBS 757.83</strain>
    </source>
</reference>
<name>A0AAN6PUQ0_9PEZI</name>
<feature type="region of interest" description="Disordered" evidence="1">
    <location>
        <begin position="1"/>
        <end position="39"/>
    </location>
</feature>
<reference evidence="2" key="1">
    <citation type="journal article" date="2023" name="Mol. Phylogenet. Evol.">
        <title>Genome-scale phylogeny and comparative genomics of the fungal order Sordariales.</title>
        <authorList>
            <person name="Hensen N."/>
            <person name="Bonometti L."/>
            <person name="Westerberg I."/>
            <person name="Brannstrom I.O."/>
            <person name="Guillou S."/>
            <person name="Cros-Aarteil S."/>
            <person name="Calhoun S."/>
            <person name="Haridas S."/>
            <person name="Kuo A."/>
            <person name="Mondo S."/>
            <person name="Pangilinan J."/>
            <person name="Riley R."/>
            <person name="LaButti K."/>
            <person name="Andreopoulos B."/>
            <person name="Lipzen A."/>
            <person name="Chen C."/>
            <person name="Yan M."/>
            <person name="Daum C."/>
            <person name="Ng V."/>
            <person name="Clum A."/>
            <person name="Steindorff A."/>
            <person name="Ohm R.A."/>
            <person name="Martin F."/>
            <person name="Silar P."/>
            <person name="Natvig D.O."/>
            <person name="Lalanne C."/>
            <person name="Gautier V."/>
            <person name="Ament-Velasquez S.L."/>
            <person name="Kruys A."/>
            <person name="Hutchinson M.I."/>
            <person name="Powell A.J."/>
            <person name="Barry K."/>
            <person name="Miller A.N."/>
            <person name="Grigoriev I.V."/>
            <person name="Debuchy R."/>
            <person name="Gladieux P."/>
            <person name="Hiltunen Thoren M."/>
            <person name="Johannesson H."/>
        </authorList>
    </citation>
    <scope>NUCLEOTIDE SEQUENCE</scope>
    <source>
        <strain evidence="2">CBS 757.83</strain>
    </source>
</reference>